<dbReference type="FunCoup" id="A0A6J1WLQ9">
    <property type="interactions" value="1473"/>
</dbReference>
<dbReference type="AlphaFoldDB" id="A0A6J1WLQ9"/>
<comment type="cofactor">
    <cofactor evidence="5">
        <name>1D-myo-inositol hexakisphosphate</name>
        <dbReference type="ChEBI" id="CHEBI:58130"/>
    </cofactor>
</comment>
<dbReference type="InterPro" id="IPR002466">
    <property type="entry name" value="A_deamin"/>
</dbReference>
<evidence type="ECO:0000256" key="9">
    <source>
        <dbReference type="ARBA" id="ARBA00040502"/>
    </source>
</evidence>
<proteinExistence type="inferred from homology"/>
<evidence type="ECO:0000313" key="14">
    <source>
        <dbReference type="RefSeq" id="XP_026755569.1"/>
    </source>
</evidence>
<evidence type="ECO:0000256" key="11">
    <source>
        <dbReference type="ARBA" id="ARBA00047635"/>
    </source>
</evidence>
<dbReference type="PROSITE" id="PS50141">
    <property type="entry name" value="A_DEAMIN_EDITASE"/>
    <property type="match status" value="1"/>
</dbReference>
<keyword evidence="4" id="KW-0862">Zinc</keyword>
<dbReference type="Proteomes" id="UP001652740">
    <property type="component" value="Unplaced"/>
</dbReference>
<dbReference type="PANTHER" id="PTHR46516:SF1">
    <property type="entry name" value="TRNA-SPECIFIC ADENOSINE DEAMINASE 1"/>
    <property type="match status" value="1"/>
</dbReference>
<evidence type="ECO:0000256" key="8">
    <source>
        <dbReference type="ARBA" id="ARBA00038940"/>
    </source>
</evidence>
<dbReference type="EC" id="3.5.4.34" evidence="8"/>
<keyword evidence="13" id="KW-1185">Reference proteome</keyword>
<comment type="function">
    <text evidence="6">Specifically deaminates adenosine-37 to inosine in tRNA-Ala.</text>
</comment>
<name>A0A6J1WLQ9_GALME</name>
<dbReference type="OrthoDB" id="10268011at2759"/>
<evidence type="ECO:0000259" key="12">
    <source>
        <dbReference type="PROSITE" id="PS50141"/>
    </source>
</evidence>
<dbReference type="RefSeq" id="XP_026755569.1">
    <property type="nucleotide sequence ID" value="XM_026899768.3"/>
</dbReference>
<dbReference type="GeneID" id="113515521"/>
<accession>A0A6J1WLQ9</accession>
<keyword evidence="1" id="KW-0819">tRNA processing</keyword>
<evidence type="ECO:0000256" key="2">
    <source>
        <dbReference type="ARBA" id="ARBA00022723"/>
    </source>
</evidence>
<protein>
    <recommendedName>
        <fullName evidence="9">tRNA-specific adenosine deaminase 1</fullName>
        <ecNumber evidence="8">3.5.4.34</ecNumber>
    </recommendedName>
    <alternativeName>
        <fullName evidence="10">tRNA-specific adenosine-37 deaminase</fullName>
    </alternativeName>
</protein>
<gene>
    <name evidence="14" type="primary">LOC113515521</name>
</gene>
<sequence>MSNLQNTSKTFVDKIVQHCLNLYNKLPKTGKPTEDEWTVLSCVVQHDTENDTFDVVSLGTGSKCIGSSKLSPSGDLLNDSHAEVFARRGFLLYLYDNIDSAIENKQSIFIQENGRFRLKSNISFIFYSSQLPCGDGSIFSKNADEECFGDILSKKREAQGNVCDGIIKKQKLESDIYRTGAKCLPDSEQDPKEAGRNYHLVAQVRTKPGRGDRTLSVSCSDKIAKWIHLGIQGRLLDMCLINPIYISSFIFGGGVPYSEESLKRAFLHRNSVSDLLIKYTPKFYQSSVIFHHIKTEHRLRPASGSIVWIKSENQTLEVAVQGKKLGVTKKAAKSLTKSLCISKYNIYQRFQNHLHKNKMIKENIFNNDPVDIPYNQMKAKATRYEKSWLNVKQKLFKTWTVKPDIWNFCVST</sequence>
<evidence type="ECO:0000256" key="7">
    <source>
        <dbReference type="ARBA" id="ARBA00038326"/>
    </source>
</evidence>
<dbReference type="GO" id="GO:0046872">
    <property type="term" value="F:metal ion binding"/>
    <property type="evidence" value="ECO:0007669"/>
    <property type="project" value="UniProtKB-KW"/>
</dbReference>
<evidence type="ECO:0000256" key="6">
    <source>
        <dbReference type="ARBA" id="ARBA00037784"/>
    </source>
</evidence>
<evidence type="ECO:0000256" key="10">
    <source>
        <dbReference type="ARBA" id="ARBA00041760"/>
    </source>
</evidence>
<evidence type="ECO:0000313" key="13">
    <source>
        <dbReference type="Proteomes" id="UP001652740"/>
    </source>
</evidence>
<evidence type="ECO:0000256" key="5">
    <source>
        <dbReference type="ARBA" id="ARBA00037026"/>
    </source>
</evidence>
<reference evidence="14" key="1">
    <citation type="submission" date="2025-08" db="UniProtKB">
        <authorList>
            <consortium name="RefSeq"/>
        </authorList>
    </citation>
    <scope>IDENTIFICATION</scope>
    <source>
        <tissue evidence="14">Whole larvae</tissue>
    </source>
</reference>
<evidence type="ECO:0000256" key="1">
    <source>
        <dbReference type="ARBA" id="ARBA00022694"/>
    </source>
</evidence>
<dbReference type="InParanoid" id="A0A6J1WLQ9"/>
<dbReference type="Pfam" id="PF02137">
    <property type="entry name" value="A_deamin"/>
    <property type="match status" value="1"/>
</dbReference>
<comment type="catalytic activity">
    <reaction evidence="11">
        <text>adenosine(37) in tRNA(Ala) + H2O + H(+) = inosine(37) in tRNA(Ala) + NH4(+)</text>
        <dbReference type="Rhea" id="RHEA:50968"/>
        <dbReference type="Rhea" id="RHEA-COMP:12855"/>
        <dbReference type="Rhea" id="RHEA-COMP:12856"/>
        <dbReference type="ChEBI" id="CHEBI:15377"/>
        <dbReference type="ChEBI" id="CHEBI:15378"/>
        <dbReference type="ChEBI" id="CHEBI:28938"/>
        <dbReference type="ChEBI" id="CHEBI:74411"/>
        <dbReference type="ChEBI" id="CHEBI:82852"/>
        <dbReference type="EC" id="3.5.4.34"/>
    </reaction>
</comment>
<dbReference type="GO" id="GO:0008033">
    <property type="term" value="P:tRNA processing"/>
    <property type="evidence" value="ECO:0007669"/>
    <property type="project" value="UniProtKB-KW"/>
</dbReference>
<organism evidence="13 14">
    <name type="scientific">Galleria mellonella</name>
    <name type="common">Greater wax moth</name>
    <dbReference type="NCBI Taxonomy" id="7137"/>
    <lineage>
        <taxon>Eukaryota</taxon>
        <taxon>Metazoa</taxon>
        <taxon>Ecdysozoa</taxon>
        <taxon>Arthropoda</taxon>
        <taxon>Hexapoda</taxon>
        <taxon>Insecta</taxon>
        <taxon>Pterygota</taxon>
        <taxon>Neoptera</taxon>
        <taxon>Endopterygota</taxon>
        <taxon>Lepidoptera</taxon>
        <taxon>Glossata</taxon>
        <taxon>Ditrysia</taxon>
        <taxon>Pyraloidea</taxon>
        <taxon>Pyralidae</taxon>
        <taxon>Galleriinae</taxon>
        <taxon>Galleria</taxon>
    </lineage>
</organism>
<comment type="similarity">
    <text evidence="7">Belongs to the ADAT1 family.</text>
</comment>
<evidence type="ECO:0000256" key="3">
    <source>
        <dbReference type="ARBA" id="ARBA00022801"/>
    </source>
</evidence>
<dbReference type="SMART" id="SM00552">
    <property type="entry name" value="ADEAMc"/>
    <property type="match status" value="1"/>
</dbReference>
<dbReference type="PANTHER" id="PTHR46516">
    <property type="entry name" value="TRNA-SPECIFIC ADENOSINE DEAMINASE 1"/>
    <property type="match status" value="1"/>
</dbReference>
<keyword evidence="3" id="KW-0378">Hydrolase</keyword>
<dbReference type="GO" id="GO:0003723">
    <property type="term" value="F:RNA binding"/>
    <property type="evidence" value="ECO:0007669"/>
    <property type="project" value="InterPro"/>
</dbReference>
<dbReference type="GO" id="GO:0043829">
    <property type="term" value="F:tRNA-specific adenosine-37 deaminase activity"/>
    <property type="evidence" value="ECO:0007669"/>
    <property type="project" value="UniProtKB-EC"/>
</dbReference>
<dbReference type="CTD" id="23536"/>
<keyword evidence="2" id="KW-0479">Metal-binding</keyword>
<evidence type="ECO:0000256" key="4">
    <source>
        <dbReference type="ARBA" id="ARBA00022833"/>
    </source>
</evidence>
<dbReference type="KEGG" id="gmw:113515521"/>
<feature type="domain" description="A to I editase" evidence="12">
    <location>
        <begin position="57"/>
        <end position="387"/>
    </location>
</feature>